<dbReference type="InterPro" id="IPR012918">
    <property type="entry name" value="RTP801-like"/>
</dbReference>
<evidence type="ECO:0000313" key="5">
    <source>
        <dbReference type="EMBL" id="KAK4309332.1"/>
    </source>
</evidence>
<evidence type="ECO:0000256" key="4">
    <source>
        <dbReference type="SAM" id="MobiDB-lite"/>
    </source>
</evidence>
<dbReference type="Proteomes" id="UP001292094">
    <property type="component" value="Unassembled WGS sequence"/>
</dbReference>
<dbReference type="GO" id="GO:0032006">
    <property type="term" value="P:regulation of TOR signaling"/>
    <property type="evidence" value="ECO:0007669"/>
    <property type="project" value="TreeGrafter"/>
</dbReference>
<evidence type="ECO:0000256" key="2">
    <source>
        <dbReference type="ARBA" id="ARBA00010670"/>
    </source>
</evidence>
<name>A0AAE1U4C6_9EUCA</name>
<organism evidence="5 6">
    <name type="scientific">Petrolisthes manimaculis</name>
    <dbReference type="NCBI Taxonomy" id="1843537"/>
    <lineage>
        <taxon>Eukaryota</taxon>
        <taxon>Metazoa</taxon>
        <taxon>Ecdysozoa</taxon>
        <taxon>Arthropoda</taxon>
        <taxon>Crustacea</taxon>
        <taxon>Multicrustacea</taxon>
        <taxon>Malacostraca</taxon>
        <taxon>Eumalacostraca</taxon>
        <taxon>Eucarida</taxon>
        <taxon>Decapoda</taxon>
        <taxon>Pleocyemata</taxon>
        <taxon>Anomura</taxon>
        <taxon>Galatheoidea</taxon>
        <taxon>Porcellanidae</taxon>
        <taxon>Petrolisthes</taxon>
    </lineage>
</organism>
<protein>
    <submittedName>
        <fullName evidence="5">Uncharacterized protein</fullName>
    </submittedName>
</protein>
<sequence length="204" mass="22642">MLRVARPNTYKVAMPRLRSGFYDFAAAEDEAAGALLARHIVNMVHRARKTKLITLAQANAQYQANGQSNSPTTTRAGQGTQGGTGYVQRLQKLVPGAKTDMPVFLPEDFIFRVVRDIVRMTEGEPNGIRGCTLVLEVSEGRHCVVLGTIMCDPRVTSTHTLTLRMVRIRPNNSQLRFLIRVPDAIYISPGYTLEKKRGKTETSV</sequence>
<proteinExistence type="inferred from homology"/>
<dbReference type="Gene3D" id="3.90.470.40">
    <property type="entry name" value="RTP801-like"/>
    <property type="match status" value="1"/>
</dbReference>
<comment type="similarity">
    <text evidence="2">Belongs to the DDIT4 family.</text>
</comment>
<dbReference type="PANTHER" id="PTHR12478:SF16">
    <property type="entry name" value="PROTEIN CHARYBDE-RELATED"/>
    <property type="match status" value="1"/>
</dbReference>
<comment type="subcellular location">
    <subcellularLocation>
        <location evidence="1">Cytoplasm</location>
    </subcellularLocation>
</comment>
<keyword evidence="6" id="KW-1185">Reference proteome</keyword>
<evidence type="ECO:0000256" key="1">
    <source>
        <dbReference type="ARBA" id="ARBA00004496"/>
    </source>
</evidence>
<dbReference type="InterPro" id="IPR038281">
    <property type="entry name" value="RTP801-like_C_sf"/>
</dbReference>
<feature type="compositionally biased region" description="Low complexity" evidence="4">
    <location>
        <begin position="63"/>
        <end position="78"/>
    </location>
</feature>
<comment type="caution">
    <text evidence="5">The sequence shown here is derived from an EMBL/GenBank/DDBJ whole genome shotgun (WGS) entry which is preliminary data.</text>
</comment>
<dbReference type="AlphaFoldDB" id="A0AAE1U4C6"/>
<reference evidence="5" key="1">
    <citation type="submission" date="2023-11" db="EMBL/GenBank/DDBJ databases">
        <title>Genome assemblies of two species of porcelain crab, Petrolisthes cinctipes and Petrolisthes manimaculis (Anomura: Porcellanidae).</title>
        <authorList>
            <person name="Angst P."/>
        </authorList>
    </citation>
    <scope>NUCLEOTIDE SEQUENCE</scope>
    <source>
        <strain evidence="5">PB745_02</strain>
        <tissue evidence="5">Gill</tissue>
    </source>
</reference>
<dbReference type="GO" id="GO:0005737">
    <property type="term" value="C:cytoplasm"/>
    <property type="evidence" value="ECO:0007669"/>
    <property type="project" value="UniProtKB-SubCell"/>
</dbReference>
<gene>
    <name evidence="5" type="ORF">Pmani_019027</name>
</gene>
<accession>A0AAE1U4C6</accession>
<dbReference type="GO" id="GO:0006915">
    <property type="term" value="P:apoptotic process"/>
    <property type="evidence" value="ECO:0007669"/>
    <property type="project" value="TreeGrafter"/>
</dbReference>
<dbReference type="PANTHER" id="PTHR12478">
    <property type="entry name" value="DNA-DAMAGE-INDUCIBLE TRANSCRIPT 4 PROTEIN DDIT4"/>
    <property type="match status" value="1"/>
</dbReference>
<dbReference type="GO" id="GO:0009968">
    <property type="term" value="P:negative regulation of signal transduction"/>
    <property type="evidence" value="ECO:0007669"/>
    <property type="project" value="InterPro"/>
</dbReference>
<keyword evidence="3" id="KW-0963">Cytoplasm</keyword>
<dbReference type="EMBL" id="JAWZYT010001765">
    <property type="protein sequence ID" value="KAK4309332.1"/>
    <property type="molecule type" value="Genomic_DNA"/>
</dbReference>
<evidence type="ECO:0000313" key="6">
    <source>
        <dbReference type="Proteomes" id="UP001292094"/>
    </source>
</evidence>
<dbReference type="Pfam" id="PF07809">
    <property type="entry name" value="RTP801_C"/>
    <property type="match status" value="1"/>
</dbReference>
<evidence type="ECO:0000256" key="3">
    <source>
        <dbReference type="ARBA" id="ARBA00022490"/>
    </source>
</evidence>
<feature type="region of interest" description="Disordered" evidence="4">
    <location>
        <begin position="63"/>
        <end position="82"/>
    </location>
</feature>